<keyword evidence="1" id="KW-0812">Transmembrane</keyword>
<dbReference type="Proteomes" id="UP000675920">
    <property type="component" value="Unplaced"/>
</dbReference>
<keyword evidence="3" id="KW-1185">Reference proteome</keyword>
<protein>
    <submittedName>
        <fullName evidence="4">Type VI secretion system protein</fullName>
    </submittedName>
</protein>
<reference evidence="4" key="1">
    <citation type="submission" date="2025-08" db="UniProtKB">
        <authorList>
            <consortium name="RefSeq"/>
        </authorList>
    </citation>
    <scope>IDENTIFICATION</scope>
</reference>
<name>A0A8B6X3W7_9BURK</name>
<evidence type="ECO:0000313" key="3">
    <source>
        <dbReference type="Proteomes" id="UP000675920"/>
    </source>
</evidence>
<proteinExistence type="predicted"/>
<keyword evidence="1" id="KW-0472">Membrane</keyword>
<dbReference type="PANTHER" id="PTHR36153">
    <property type="entry name" value="INNER MEMBRANE PROTEIN-RELATED"/>
    <property type="match status" value="1"/>
</dbReference>
<feature type="transmembrane region" description="Helical" evidence="1">
    <location>
        <begin position="12"/>
        <end position="35"/>
    </location>
</feature>
<dbReference type="Pfam" id="PF14331">
    <property type="entry name" value="IcmF-related_N"/>
    <property type="match status" value="1"/>
</dbReference>
<feature type="domain" description="Type VI secretion system component TssM1 N-terminal" evidence="2">
    <location>
        <begin position="145"/>
        <end position="422"/>
    </location>
</feature>
<keyword evidence="1" id="KW-1133">Transmembrane helix</keyword>
<accession>A0A8B6X3W7</accession>
<organism evidence="3 4">
    <name type="scientific">Derxia gummosa DSM 723</name>
    <dbReference type="NCBI Taxonomy" id="1121388"/>
    <lineage>
        <taxon>Bacteria</taxon>
        <taxon>Pseudomonadati</taxon>
        <taxon>Pseudomonadota</taxon>
        <taxon>Betaproteobacteria</taxon>
        <taxon>Burkholderiales</taxon>
        <taxon>Alcaligenaceae</taxon>
        <taxon>Derxia</taxon>
    </lineage>
</organism>
<dbReference type="InterPro" id="IPR053156">
    <property type="entry name" value="T6SS_TssM-like"/>
</dbReference>
<sequence length="1386" mass="148485">MSALLFLKDQLVLITLLALVAVVLLVLVIVVRAATRDGEAGGKRRATPRLRSDTLRNSFRQSVELIEAHLATRAQRYNLPWVLVLDEGDGQAMLPLGEAGIASALGTDASGAVGTEGLHWHFFDKGVVVDVLGACLGSGDGDDEADKPWDEFLGLCRDYRPERPFDAFVLTVPAALLADTHPDARLELARLAKRANRRLWLAQNRFAMRFGLYVVVSGCEGIPGFAAWSRALPELLRGGMLGWSSPYDLATNYRPDWVDEAMRQTVRTLTDSSAELFAGAADGVAADCFLLPARMAALKGQVQLYLDELMRPSSYHEPFLLRGLYFTGDASEAAQIVARGLAADGADELDAAPAADAAATDDAGIPIVSDALPAAELPAGTRQPVFLRDLFEQKVFAEIGLTRPSGTQALGRPALGRGLRWAAIGLAATWSVGLVAGGVVLHAQSTRLQEVLAQLQAGAQARYLAARDGRALDADTRRAQALGLLQLMGQMDDRRLWSLFMPGSWPVFDPLSHHLRAHFEDTFADVAVASLRQTLYDQGARLSGVAQDPGTGELIVGAPCNSSPWLAARATRPSQATLGFEDLREFGDWLDYLSAVEQLDQAALALHRLFDAQRPAEGRDLALAIRVLYGVDLPGASDHTAALFRSNAAGRGGLGVQSLAAALQCGQRRLVTALRERAFEHNDLVTRLDDLNTRIAALDGSRARPDEALADWRALQSTLDELNALATRGGGDWMLKPAFQPGAGYDRALARAGASWLLGADSARAARDELDAGFRTFAPVLGRAVHADNFADVAWNAKDARWELAPSSLALRGALAELLAQPWIGQSADLALGSRGEALVAWDAQRLDQALAAGDLRKRAQAELLPRFPAELRPAAERLVDQQLAALVGQQLDAALIPGGLGDADAAVADAERGRLARVQALLDDLGARPLSDQLRMVMARDGAARLRRLDTLLDRAELYTPADGGLRAWQGEKGPALAAFAMPDATALAGYLAQQRGRVEALAREADALLARGGASDGAAGWQSIARDLERYKLHNPNSSLLALENFLTAMAGDVDAANCADRLARPGMLARGSDFFAQRQLQLAAQLRQRCGELARGEQRGAWQAFAGGFNRTAAGRPPFAAGPGGPETPALDTDEMLALLASYDRSARALRGMAVAGTSPSSVSFGAPAGAAYAAASGGYGDDARNATNARRFLDQFERVRAFLQPLMPADDAPPGYDINVEFRANPAGEAEGNKLIDWSLDIGSQHLGWRDAARPLRWEPGQPITLSWRFAKDGPVQPVADERQPAYVVANRAVTLRQADPWALISLVSQYREPGAGRADPRGQLLRFEFPLRVASADTPGAPPADSRARVYLRMTISPAGKRAPLAWPGAFPTRAPEDYLP</sequence>
<evidence type="ECO:0000313" key="4">
    <source>
        <dbReference type="RefSeq" id="WP_028311610.1"/>
    </source>
</evidence>
<dbReference type="OrthoDB" id="9758229at2"/>
<dbReference type="RefSeq" id="WP_028311610.1">
    <property type="nucleotide sequence ID" value="NZ_AXWS01000013.1"/>
</dbReference>
<evidence type="ECO:0000259" key="2">
    <source>
        <dbReference type="Pfam" id="PF14331"/>
    </source>
</evidence>
<dbReference type="InterPro" id="IPR025743">
    <property type="entry name" value="TssM1_N"/>
</dbReference>
<evidence type="ECO:0000256" key="1">
    <source>
        <dbReference type="SAM" id="Phobius"/>
    </source>
</evidence>
<dbReference type="PANTHER" id="PTHR36153:SF1">
    <property type="entry name" value="TYPE VI SECRETION SYSTEM COMPONENT TSSM1"/>
    <property type="match status" value="1"/>
</dbReference>